<dbReference type="EMBL" id="VDDC01000011">
    <property type="protein sequence ID" value="TNH40026.1"/>
    <property type="molecule type" value="Genomic_DNA"/>
</dbReference>
<name>A0A5C4R7S7_9RHOB</name>
<evidence type="ECO:0000256" key="1">
    <source>
        <dbReference type="SAM" id="SignalP"/>
    </source>
</evidence>
<dbReference type="RefSeq" id="WP_139598287.1">
    <property type="nucleotide sequence ID" value="NZ_VDDC01000011.1"/>
</dbReference>
<protein>
    <submittedName>
        <fullName evidence="2">Uncharacterized protein</fullName>
    </submittedName>
</protein>
<evidence type="ECO:0000313" key="3">
    <source>
        <dbReference type="Proteomes" id="UP000304880"/>
    </source>
</evidence>
<evidence type="ECO:0000313" key="2">
    <source>
        <dbReference type="EMBL" id="TNH40026.1"/>
    </source>
</evidence>
<dbReference type="Proteomes" id="UP000304880">
    <property type="component" value="Unassembled WGS sequence"/>
</dbReference>
<dbReference type="AlphaFoldDB" id="A0A5C4R7S7"/>
<keyword evidence="1" id="KW-0732">Signal</keyword>
<keyword evidence="3" id="KW-1185">Reference proteome</keyword>
<reference evidence="2 3" key="1">
    <citation type="submission" date="2019-06" db="EMBL/GenBank/DDBJ databases">
        <authorList>
            <person name="Li J."/>
        </authorList>
    </citation>
    <scope>NUCLEOTIDE SEQUENCE [LARGE SCALE GENOMIC DNA]</scope>
    <source>
        <strain evidence="2 3">CGMCC 1.8012</strain>
    </source>
</reference>
<accession>A0A5C4R7S7</accession>
<comment type="caution">
    <text evidence="2">The sequence shown here is derived from an EMBL/GenBank/DDBJ whole genome shotgun (WGS) entry which is preliminary data.</text>
</comment>
<sequence length="140" mass="14828">MTRADRITRLGCAGVVALLSVTPALSASPNQPVQGWSAMQGIEPAALLEDIQTMPVSEIAVDDQPYCADDAEIAATLEQDFAEHPVDMTGVQGTQLWGSDQLGTWTLVAPRDDQTSCIIASGIGFSDDRSTQAYFQVAGL</sequence>
<organism evidence="2 3">
    <name type="scientific">Paracoccus haeundaensis</name>
    <dbReference type="NCBI Taxonomy" id="225362"/>
    <lineage>
        <taxon>Bacteria</taxon>
        <taxon>Pseudomonadati</taxon>
        <taxon>Pseudomonadota</taxon>
        <taxon>Alphaproteobacteria</taxon>
        <taxon>Rhodobacterales</taxon>
        <taxon>Paracoccaceae</taxon>
        <taxon>Paracoccus</taxon>
    </lineage>
</organism>
<gene>
    <name evidence="2" type="ORF">FHD67_07000</name>
</gene>
<proteinExistence type="predicted"/>
<feature type="chain" id="PRO_5022850582" evidence="1">
    <location>
        <begin position="28"/>
        <end position="140"/>
    </location>
</feature>
<feature type="signal peptide" evidence="1">
    <location>
        <begin position="1"/>
        <end position="27"/>
    </location>
</feature>